<dbReference type="EMBL" id="WIXP02000007">
    <property type="protein sequence ID" value="KAF6207967.1"/>
    <property type="molecule type" value="Genomic_DNA"/>
</dbReference>
<name>A0A8S9XG81_APOLU</name>
<organism evidence="1 2">
    <name type="scientific">Apolygus lucorum</name>
    <name type="common">Small green plant bug</name>
    <name type="synonym">Lygocoris lucorum</name>
    <dbReference type="NCBI Taxonomy" id="248454"/>
    <lineage>
        <taxon>Eukaryota</taxon>
        <taxon>Metazoa</taxon>
        <taxon>Ecdysozoa</taxon>
        <taxon>Arthropoda</taxon>
        <taxon>Hexapoda</taxon>
        <taxon>Insecta</taxon>
        <taxon>Pterygota</taxon>
        <taxon>Neoptera</taxon>
        <taxon>Paraneoptera</taxon>
        <taxon>Hemiptera</taxon>
        <taxon>Heteroptera</taxon>
        <taxon>Panheteroptera</taxon>
        <taxon>Cimicomorpha</taxon>
        <taxon>Miridae</taxon>
        <taxon>Mirini</taxon>
        <taxon>Apolygus</taxon>
    </lineage>
</organism>
<evidence type="ECO:0000313" key="2">
    <source>
        <dbReference type="Proteomes" id="UP000466442"/>
    </source>
</evidence>
<comment type="caution">
    <text evidence="1">The sequence shown here is derived from an EMBL/GenBank/DDBJ whole genome shotgun (WGS) entry which is preliminary data.</text>
</comment>
<proteinExistence type="predicted"/>
<dbReference type="AlphaFoldDB" id="A0A8S9XG81"/>
<accession>A0A8S9XG81</accession>
<evidence type="ECO:0000313" key="1">
    <source>
        <dbReference type="EMBL" id="KAF6207967.1"/>
    </source>
</evidence>
<dbReference type="Proteomes" id="UP000466442">
    <property type="component" value="Unassembled WGS sequence"/>
</dbReference>
<dbReference type="OrthoDB" id="6624151at2759"/>
<protein>
    <submittedName>
        <fullName evidence="1">Uncharacterized protein</fullName>
    </submittedName>
</protein>
<sequence>MYILDRASVQQYLLTGQFKNAVLRILSEAYSAHVVTTVELRSPQPRPWVQHFGIVEYLPTYFIQEEEGKKQSLQSSITPSSTGEQTDKYFNEEFIQREEEEGDMKLVIFLGVIALSAAYPLTEDDESLAEYDNLIIEHSGPKMTVRGNVRAGCHKGYCWADCWAVLQSGEWCYTTRSHSQSHTYVPCSADNQCNPNWKCGGPCSS</sequence>
<reference evidence="1" key="1">
    <citation type="journal article" date="2021" name="Mol. Ecol. Resour.">
        <title>Apolygus lucorum genome provides insights into omnivorousness and mesophyll feeding.</title>
        <authorList>
            <person name="Liu Y."/>
            <person name="Liu H."/>
            <person name="Wang H."/>
            <person name="Huang T."/>
            <person name="Liu B."/>
            <person name="Yang B."/>
            <person name="Yin L."/>
            <person name="Li B."/>
            <person name="Zhang Y."/>
            <person name="Zhang S."/>
            <person name="Jiang F."/>
            <person name="Zhang X."/>
            <person name="Ren Y."/>
            <person name="Wang B."/>
            <person name="Wang S."/>
            <person name="Lu Y."/>
            <person name="Wu K."/>
            <person name="Fan W."/>
            <person name="Wang G."/>
        </authorList>
    </citation>
    <scope>NUCLEOTIDE SEQUENCE</scope>
    <source>
        <strain evidence="1">12Hb</strain>
    </source>
</reference>
<keyword evidence="2" id="KW-1185">Reference proteome</keyword>
<gene>
    <name evidence="1" type="ORF">GE061_016416</name>
</gene>